<dbReference type="SUPFAM" id="SSF55347">
    <property type="entry name" value="Glyceraldehyde-3-phosphate dehydrogenase-like, C-terminal domain"/>
    <property type="match status" value="1"/>
</dbReference>
<evidence type="ECO:0000256" key="4">
    <source>
        <dbReference type="ARBA" id="ARBA00022857"/>
    </source>
</evidence>
<evidence type="ECO:0000256" key="1">
    <source>
        <dbReference type="ARBA" id="ARBA00006642"/>
    </source>
</evidence>
<dbReference type="Proteomes" id="UP000282837">
    <property type="component" value="Unassembled WGS sequence"/>
</dbReference>
<dbReference type="FunFam" id="3.30.360.10:FF:000004">
    <property type="entry name" value="4-hydroxy-tetrahydrodipicolinate reductase"/>
    <property type="match status" value="1"/>
</dbReference>
<evidence type="ECO:0000256" key="10">
    <source>
        <dbReference type="ARBA" id="ARBA00038983"/>
    </source>
</evidence>
<keyword evidence="7 13" id="KW-0520">NAD</keyword>
<feature type="active site" description="Proton donor/acceptor" evidence="13">
    <location>
        <position position="132"/>
    </location>
</feature>
<feature type="binding site" evidence="13">
    <location>
        <position position="35"/>
    </location>
    <ligand>
        <name>NADP(+)</name>
        <dbReference type="ChEBI" id="CHEBI:58349"/>
    </ligand>
</feature>
<dbReference type="NCBIfam" id="TIGR00036">
    <property type="entry name" value="dapB"/>
    <property type="match status" value="1"/>
</dbReference>
<evidence type="ECO:0000259" key="14">
    <source>
        <dbReference type="Pfam" id="PF01113"/>
    </source>
</evidence>
<keyword evidence="3 13" id="KW-0028">Amino-acid biosynthesis</keyword>
<evidence type="ECO:0000256" key="13">
    <source>
        <dbReference type="HAMAP-Rule" id="MF_00102"/>
    </source>
</evidence>
<keyword evidence="5 13" id="KW-0220">Diaminopimelate biosynthesis</keyword>
<evidence type="ECO:0000259" key="15">
    <source>
        <dbReference type="Pfam" id="PF05173"/>
    </source>
</evidence>
<comment type="caution">
    <text evidence="13">Was originally thought to be a dihydrodipicolinate reductase (DHDPR), catalyzing the conversion of dihydrodipicolinate to tetrahydrodipicolinate. However, it was shown in E.coli that the substrate of the enzymatic reaction is not dihydrodipicolinate (DHDP) but in fact (2S,4S)-4-hydroxy-2,3,4,5-tetrahydrodipicolinic acid (HTPA), the product released by the DapA-catalyzed reaction.</text>
</comment>
<feature type="binding site" evidence="13">
    <location>
        <begin position="99"/>
        <end position="102"/>
    </location>
    <ligand>
        <name>NAD(+)</name>
        <dbReference type="ChEBI" id="CHEBI:57540"/>
    </ligand>
</feature>
<dbReference type="OrthoDB" id="9790352at2"/>
<dbReference type="HAMAP" id="MF_00102">
    <property type="entry name" value="DapB"/>
    <property type="match status" value="1"/>
</dbReference>
<feature type="domain" description="Dihydrodipicolinate reductase N-terminal" evidence="14">
    <location>
        <begin position="4"/>
        <end position="101"/>
    </location>
</feature>
<keyword evidence="4 13" id="KW-0521">NADP</keyword>
<evidence type="ECO:0000256" key="3">
    <source>
        <dbReference type="ARBA" id="ARBA00022605"/>
    </source>
</evidence>
<evidence type="ECO:0000256" key="11">
    <source>
        <dbReference type="ARBA" id="ARBA00049080"/>
    </source>
</evidence>
<dbReference type="Pfam" id="PF01113">
    <property type="entry name" value="DapB_N"/>
    <property type="match status" value="1"/>
</dbReference>
<evidence type="ECO:0000256" key="2">
    <source>
        <dbReference type="ARBA" id="ARBA00022490"/>
    </source>
</evidence>
<dbReference type="InterPro" id="IPR000846">
    <property type="entry name" value="DapB_N"/>
</dbReference>
<comment type="subcellular location">
    <subcellularLocation>
        <location evidence="13">Cytoplasm</location>
    </subcellularLocation>
</comment>
<dbReference type="CDD" id="cd02274">
    <property type="entry name" value="DHDPR_N"/>
    <property type="match status" value="1"/>
</dbReference>
<keyword evidence="2 13" id="KW-0963">Cytoplasm</keyword>
<dbReference type="SUPFAM" id="SSF51735">
    <property type="entry name" value="NAD(P)-binding Rossmann-fold domains"/>
    <property type="match status" value="1"/>
</dbReference>
<dbReference type="Gene3D" id="3.30.360.10">
    <property type="entry name" value="Dihydrodipicolinate Reductase, domain 2"/>
    <property type="match status" value="1"/>
</dbReference>
<feature type="binding site" evidence="13">
    <location>
        <position position="133"/>
    </location>
    <ligand>
        <name>(S)-2,3,4,5-tetrahydrodipicolinate</name>
        <dbReference type="ChEBI" id="CHEBI:16845"/>
    </ligand>
</feature>
<reference evidence="16 17" key="1">
    <citation type="submission" date="2019-01" db="EMBL/GenBank/DDBJ databases">
        <authorList>
            <person name="Chen W.-M."/>
        </authorList>
    </citation>
    <scope>NUCLEOTIDE SEQUENCE [LARGE SCALE GENOMIC DNA]</scope>
    <source>
        <strain evidence="16 17">FSY-9</strain>
    </source>
</reference>
<dbReference type="GO" id="GO:0016726">
    <property type="term" value="F:oxidoreductase activity, acting on CH or CH2 groups, NAD or NADP as acceptor"/>
    <property type="evidence" value="ECO:0007669"/>
    <property type="project" value="UniProtKB-UniRule"/>
</dbReference>
<organism evidence="16 17">
    <name type="scientific">Novosphingobium umbonatum</name>
    <dbReference type="NCBI Taxonomy" id="1908524"/>
    <lineage>
        <taxon>Bacteria</taxon>
        <taxon>Pseudomonadati</taxon>
        <taxon>Pseudomonadota</taxon>
        <taxon>Alphaproteobacteria</taxon>
        <taxon>Sphingomonadales</taxon>
        <taxon>Sphingomonadaceae</taxon>
        <taxon>Novosphingobium</taxon>
    </lineage>
</organism>
<feature type="active site" description="Proton donor" evidence="13">
    <location>
        <position position="136"/>
    </location>
</feature>
<accession>A0A3S3TRV4</accession>
<dbReference type="GO" id="GO:0051287">
    <property type="term" value="F:NAD binding"/>
    <property type="evidence" value="ECO:0007669"/>
    <property type="project" value="UniProtKB-UniRule"/>
</dbReference>
<dbReference type="PANTHER" id="PTHR20836:SF0">
    <property type="entry name" value="4-HYDROXY-TETRAHYDRODIPICOLINATE REDUCTASE 1, CHLOROPLASTIC-RELATED"/>
    <property type="match status" value="1"/>
</dbReference>
<dbReference type="InterPro" id="IPR022663">
    <property type="entry name" value="DapB_C"/>
</dbReference>
<comment type="catalytic activity">
    <reaction evidence="11 13">
        <text>(S)-2,3,4,5-tetrahydrodipicolinate + NADP(+) + H2O = (2S,4S)-4-hydroxy-2,3,4,5-tetrahydrodipicolinate + NADPH + H(+)</text>
        <dbReference type="Rhea" id="RHEA:35331"/>
        <dbReference type="ChEBI" id="CHEBI:15377"/>
        <dbReference type="ChEBI" id="CHEBI:15378"/>
        <dbReference type="ChEBI" id="CHEBI:16845"/>
        <dbReference type="ChEBI" id="CHEBI:57783"/>
        <dbReference type="ChEBI" id="CHEBI:58349"/>
        <dbReference type="ChEBI" id="CHEBI:67139"/>
        <dbReference type="EC" id="1.17.1.8"/>
    </reaction>
</comment>
<evidence type="ECO:0000313" key="17">
    <source>
        <dbReference type="Proteomes" id="UP000282837"/>
    </source>
</evidence>
<feature type="binding site" evidence="13">
    <location>
        <position position="34"/>
    </location>
    <ligand>
        <name>NAD(+)</name>
        <dbReference type="ChEBI" id="CHEBI:57540"/>
    </ligand>
</feature>
<feature type="binding site" evidence="13">
    <location>
        <begin position="75"/>
        <end position="77"/>
    </location>
    <ligand>
        <name>NAD(+)</name>
        <dbReference type="ChEBI" id="CHEBI:57540"/>
    </ligand>
</feature>
<dbReference type="EMBL" id="SACO01000002">
    <property type="protein sequence ID" value="RVU07070.1"/>
    <property type="molecule type" value="Genomic_DNA"/>
</dbReference>
<feature type="domain" description="Dihydrodipicolinate reductase C-terminal" evidence="15">
    <location>
        <begin position="105"/>
        <end position="241"/>
    </location>
</feature>
<protein>
    <recommendedName>
        <fullName evidence="10 13">4-hydroxy-tetrahydrodipicolinate reductase</fullName>
        <shortName evidence="13">HTPA reductase</shortName>
        <ecNumber evidence="10 13">1.17.1.8</ecNumber>
    </recommendedName>
</protein>
<keyword evidence="8 13" id="KW-0457">Lysine biosynthesis</keyword>
<dbReference type="GO" id="GO:0005829">
    <property type="term" value="C:cytosol"/>
    <property type="evidence" value="ECO:0007669"/>
    <property type="project" value="TreeGrafter"/>
</dbReference>
<gene>
    <name evidence="13" type="primary">dapB</name>
    <name evidence="16" type="ORF">EOE18_03720</name>
</gene>
<dbReference type="PIRSF" id="PIRSF000161">
    <property type="entry name" value="DHPR"/>
    <property type="match status" value="1"/>
</dbReference>
<comment type="similarity">
    <text evidence="1 13">Belongs to the DapB family.</text>
</comment>
<dbReference type="PROSITE" id="PS01298">
    <property type="entry name" value="DAPB"/>
    <property type="match status" value="1"/>
</dbReference>
<dbReference type="EC" id="1.17.1.8" evidence="10 13"/>
<dbReference type="UniPathway" id="UPA00034">
    <property type="reaction ID" value="UER00018"/>
</dbReference>
<comment type="catalytic activity">
    <reaction evidence="12 13">
        <text>(S)-2,3,4,5-tetrahydrodipicolinate + NAD(+) + H2O = (2S,4S)-4-hydroxy-2,3,4,5-tetrahydrodipicolinate + NADH + H(+)</text>
        <dbReference type="Rhea" id="RHEA:35323"/>
        <dbReference type="ChEBI" id="CHEBI:15377"/>
        <dbReference type="ChEBI" id="CHEBI:15378"/>
        <dbReference type="ChEBI" id="CHEBI:16845"/>
        <dbReference type="ChEBI" id="CHEBI:57540"/>
        <dbReference type="ChEBI" id="CHEBI:57945"/>
        <dbReference type="ChEBI" id="CHEBI:67139"/>
        <dbReference type="EC" id="1.17.1.8"/>
    </reaction>
</comment>
<dbReference type="GO" id="GO:0008839">
    <property type="term" value="F:4-hydroxy-tetrahydrodipicolinate reductase"/>
    <property type="evidence" value="ECO:0007669"/>
    <property type="project" value="UniProtKB-UniRule"/>
</dbReference>
<evidence type="ECO:0000256" key="12">
    <source>
        <dbReference type="ARBA" id="ARBA00049396"/>
    </source>
</evidence>
<dbReference type="InterPro" id="IPR036291">
    <property type="entry name" value="NAD(P)-bd_dom_sf"/>
</dbReference>
<dbReference type="Pfam" id="PF05173">
    <property type="entry name" value="DapB_C"/>
    <property type="match status" value="1"/>
</dbReference>
<evidence type="ECO:0000256" key="9">
    <source>
        <dbReference type="ARBA" id="ARBA00037922"/>
    </source>
</evidence>
<sequence>MSSRIGIIGSAGRMGRALSEAVVAAGQELAGGIDRGEDPTALATKSQVLIDFSSPSALEANLDAAVAAGIPILVGTTGLEERHHWLLDQASQSIPVLQTGNTSLGVNMLSFLVEEAAKRLGEDWDIEIVETHHRMKVDAPSGTALLLGQAAAKGREVALADVSVSGRDGITGARESGTIGFAALRGGSVAGDHTVHFLADNERLSFSHLAENRGIFARGAVKGALWLIGKPVGRYGMREVLGL</sequence>
<feature type="binding site" evidence="13">
    <location>
        <begin position="142"/>
        <end position="143"/>
    </location>
    <ligand>
        <name>(S)-2,3,4,5-tetrahydrodipicolinate</name>
        <dbReference type="ChEBI" id="CHEBI:16845"/>
    </ligand>
</feature>
<dbReference type="GO" id="GO:0050661">
    <property type="term" value="F:NADP binding"/>
    <property type="evidence" value="ECO:0007669"/>
    <property type="project" value="UniProtKB-UniRule"/>
</dbReference>
<comment type="subunit">
    <text evidence="13">Homotetramer.</text>
</comment>
<evidence type="ECO:0000313" key="16">
    <source>
        <dbReference type="EMBL" id="RVU07070.1"/>
    </source>
</evidence>
<evidence type="ECO:0000256" key="5">
    <source>
        <dbReference type="ARBA" id="ARBA00022915"/>
    </source>
</evidence>
<comment type="pathway">
    <text evidence="9 13">Amino-acid biosynthesis; L-lysine biosynthesis via DAP pathway; (S)-tetrahydrodipicolinate from L-aspartate: step 4/4.</text>
</comment>
<dbReference type="Gene3D" id="3.40.50.720">
    <property type="entry name" value="NAD(P)-binding Rossmann-like Domain"/>
    <property type="match status" value="1"/>
</dbReference>
<comment type="function">
    <text evidence="13">Catalyzes the conversion of 4-hydroxy-tetrahydrodipicolinate (HTPA) to tetrahydrodipicolinate.</text>
</comment>
<dbReference type="InterPro" id="IPR023940">
    <property type="entry name" value="DHDPR_bac"/>
</dbReference>
<dbReference type="PANTHER" id="PTHR20836">
    <property type="entry name" value="DIHYDRODIPICOLINATE REDUCTASE"/>
    <property type="match status" value="1"/>
</dbReference>
<dbReference type="AlphaFoldDB" id="A0A3S3TRV4"/>
<feature type="binding site" evidence="13">
    <location>
        <begin position="9"/>
        <end position="14"/>
    </location>
    <ligand>
        <name>NAD(+)</name>
        <dbReference type="ChEBI" id="CHEBI:57540"/>
    </ligand>
</feature>
<dbReference type="InterPro" id="IPR022664">
    <property type="entry name" value="DapB_N_CS"/>
</dbReference>
<dbReference type="RefSeq" id="WP_127706347.1">
    <property type="nucleotide sequence ID" value="NZ_SACO01000002.1"/>
</dbReference>
<dbReference type="GO" id="GO:0019877">
    <property type="term" value="P:diaminopimelate biosynthetic process"/>
    <property type="evidence" value="ECO:0007669"/>
    <property type="project" value="UniProtKB-UniRule"/>
</dbReference>
<evidence type="ECO:0000256" key="8">
    <source>
        <dbReference type="ARBA" id="ARBA00023154"/>
    </source>
</evidence>
<evidence type="ECO:0000256" key="7">
    <source>
        <dbReference type="ARBA" id="ARBA00023027"/>
    </source>
</evidence>
<proteinExistence type="inferred from homology"/>
<name>A0A3S3TRV4_9SPHN</name>
<keyword evidence="6 13" id="KW-0560">Oxidoreductase</keyword>
<evidence type="ECO:0000256" key="6">
    <source>
        <dbReference type="ARBA" id="ARBA00023002"/>
    </source>
</evidence>
<dbReference type="GO" id="GO:0009089">
    <property type="term" value="P:lysine biosynthetic process via diaminopimelate"/>
    <property type="evidence" value="ECO:0007669"/>
    <property type="project" value="UniProtKB-UniRule"/>
</dbReference>
<keyword evidence="17" id="KW-1185">Reference proteome</keyword>
<comment type="caution">
    <text evidence="16">The sequence shown here is derived from an EMBL/GenBank/DDBJ whole genome shotgun (WGS) entry which is preliminary data.</text>
</comment>